<feature type="transmembrane region" description="Helical" evidence="1">
    <location>
        <begin position="41"/>
        <end position="58"/>
    </location>
</feature>
<keyword evidence="1" id="KW-0472">Membrane</keyword>
<evidence type="ECO:0000313" key="2">
    <source>
        <dbReference type="EMBL" id="QXJ20743.1"/>
    </source>
</evidence>
<dbReference type="RefSeq" id="WP_231333845.1">
    <property type="nucleotide sequence ID" value="NZ_CP059572.1"/>
</dbReference>
<organism evidence="2 3">
    <name type="scientific">Actinomadura graeca</name>
    <dbReference type="NCBI Taxonomy" id="2750812"/>
    <lineage>
        <taxon>Bacteria</taxon>
        <taxon>Bacillati</taxon>
        <taxon>Actinomycetota</taxon>
        <taxon>Actinomycetes</taxon>
        <taxon>Streptosporangiales</taxon>
        <taxon>Thermomonosporaceae</taxon>
        <taxon>Actinomadura</taxon>
    </lineage>
</organism>
<name>A0ABX8QPM6_9ACTN</name>
<sequence length="60" mass="6381">MTWLAVVMDVAALLLFAWFLRTLVRRPPAAVPGADSGRSTAPLLIAVSLILLSIPVLAQP</sequence>
<gene>
    <name evidence="2" type="ORF">AGRA3207_001510</name>
</gene>
<accession>A0ABX8QPM6</accession>
<keyword evidence="3" id="KW-1185">Reference proteome</keyword>
<dbReference type="Proteomes" id="UP001049518">
    <property type="component" value="Chromosome"/>
</dbReference>
<proteinExistence type="predicted"/>
<dbReference type="EMBL" id="CP059572">
    <property type="protein sequence ID" value="QXJ20743.1"/>
    <property type="molecule type" value="Genomic_DNA"/>
</dbReference>
<evidence type="ECO:0000313" key="3">
    <source>
        <dbReference type="Proteomes" id="UP001049518"/>
    </source>
</evidence>
<keyword evidence="1" id="KW-1133">Transmembrane helix</keyword>
<evidence type="ECO:0000256" key="1">
    <source>
        <dbReference type="SAM" id="Phobius"/>
    </source>
</evidence>
<reference evidence="2" key="1">
    <citation type="submission" date="2020-07" db="EMBL/GenBank/DDBJ databases">
        <authorList>
            <person name="Tarantini F.S."/>
            <person name="Hong K.W."/>
            <person name="Chan K.G."/>
        </authorList>
    </citation>
    <scope>NUCLEOTIDE SEQUENCE</scope>
    <source>
        <strain evidence="2">32-07</strain>
    </source>
</reference>
<protein>
    <submittedName>
        <fullName evidence="2">Uncharacterized protein</fullName>
    </submittedName>
</protein>
<keyword evidence="1" id="KW-0812">Transmembrane</keyword>